<comment type="caution">
    <text evidence="3">The sequence shown here is derived from an EMBL/GenBank/DDBJ whole genome shotgun (WGS) entry which is preliminary data.</text>
</comment>
<accession>A0ABV5G3Z4</accession>
<dbReference type="PANTHER" id="PTHR13887">
    <property type="entry name" value="GLUTATHIONE S-TRANSFERASE KAPPA"/>
    <property type="match status" value="1"/>
</dbReference>
<evidence type="ECO:0000259" key="2">
    <source>
        <dbReference type="Pfam" id="PF01323"/>
    </source>
</evidence>
<name>A0ABV5G3Z4_9MICC</name>
<dbReference type="Gene3D" id="3.40.30.10">
    <property type="entry name" value="Glutaredoxin"/>
    <property type="match status" value="1"/>
</dbReference>
<dbReference type="Proteomes" id="UP001589575">
    <property type="component" value="Unassembled WGS sequence"/>
</dbReference>
<dbReference type="InterPro" id="IPR001853">
    <property type="entry name" value="DSBA-like_thioredoxin_dom"/>
</dbReference>
<evidence type="ECO:0000313" key="4">
    <source>
        <dbReference type="Proteomes" id="UP001589575"/>
    </source>
</evidence>
<dbReference type="EMBL" id="JBHMFI010000001">
    <property type="protein sequence ID" value="MFB9073665.1"/>
    <property type="molecule type" value="Genomic_DNA"/>
</dbReference>
<dbReference type="InterPro" id="IPR036249">
    <property type="entry name" value="Thioredoxin-like_sf"/>
</dbReference>
<proteinExistence type="predicted"/>
<dbReference type="Pfam" id="PF01323">
    <property type="entry name" value="DSBA"/>
    <property type="match status" value="1"/>
</dbReference>
<dbReference type="PANTHER" id="PTHR13887:SF41">
    <property type="entry name" value="THIOREDOXIN SUPERFAMILY PROTEIN"/>
    <property type="match status" value="1"/>
</dbReference>
<feature type="domain" description="DSBA-like thioredoxin" evidence="2">
    <location>
        <begin position="66"/>
        <end position="269"/>
    </location>
</feature>
<organism evidence="3 4">
    <name type="scientific">Citricoccus parietis</name>
    <dbReference type="NCBI Taxonomy" id="592307"/>
    <lineage>
        <taxon>Bacteria</taxon>
        <taxon>Bacillati</taxon>
        <taxon>Actinomycetota</taxon>
        <taxon>Actinomycetes</taxon>
        <taxon>Micrococcales</taxon>
        <taxon>Micrococcaceae</taxon>
        <taxon>Citricoccus</taxon>
    </lineage>
</organism>
<feature type="region of interest" description="Disordered" evidence="1">
    <location>
        <begin position="284"/>
        <end position="309"/>
    </location>
</feature>
<evidence type="ECO:0000256" key="1">
    <source>
        <dbReference type="SAM" id="MobiDB-lite"/>
    </source>
</evidence>
<protein>
    <submittedName>
        <fullName evidence="3">DsbA family protein</fullName>
    </submittedName>
</protein>
<reference evidence="3 4" key="1">
    <citation type="submission" date="2024-09" db="EMBL/GenBank/DDBJ databases">
        <authorList>
            <person name="Sun Q."/>
            <person name="Mori K."/>
        </authorList>
    </citation>
    <scope>NUCLEOTIDE SEQUENCE [LARGE SCALE GENOMIC DNA]</scope>
    <source>
        <strain evidence="3 4">CCM 7609</strain>
    </source>
</reference>
<sequence length="309" mass="34242">MAGRPAPRLRRAAGVAPQIPTPARPLAFSVDFEWVFPTKHTHQLDWKARRLRNTLAEGPVVAFVKIEIFSDVGCPWCFIGKRRFERALESFEHRDRVEVEWKSFQLDPTLPEHDHRQEIDYLSEAKGMPREQVTAMLTHVTEQAAAEGLDYDFDRLVVANSWKAHRVIQRAKAVSLQTAEHLEEQLFRAHFEGGRNIGDEEVLVELGTAAGLTAEQVHEALSEDRWETAVKQDLATAQALGVTGVPFFVLGRKYGISGAQPTEVFTQALEQSWAEFQPLQMVQPAAGNPAGAGGPDGLNGQACGPQGCD</sequence>
<gene>
    <name evidence="3" type="ORF">ACFFX0_21665</name>
</gene>
<keyword evidence="4" id="KW-1185">Reference proteome</keyword>
<dbReference type="SUPFAM" id="SSF52833">
    <property type="entry name" value="Thioredoxin-like"/>
    <property type="match status" value="1"/>
</dbReference>
<evidence type="ECO:0000313" key="3">
    <source>
        <dbReference type="EMBL" id="MFB9073665.1"/>
    </source>
</evidence>
<dbReference type="CDD" id="cd03024">
    <property type="entry name" value="DsbA_FrnE"/>
    <property type="match status" value="1"/>
</dbReference>